<evidence type="ECO:0000313" key="1">
    <source>
        <dbReference type="EMBL" id="TQL57574.1"/>
    </source>
</evidence>
<sequence>MSTVLLVRHGRSTANAEGILAGRLPGMSLDDTGIEQARRVATQVAELPIARVVASPMERCQQTARLVAPDLEPTPETGLTECDYGTWSGAKLTDLATQELWKTVQQNPSAARFPEGESLREMHARAVDAARTWDARVTDEHGADALWMAVSHGDVIKAIIADALGLHLDLFQRLVVDPASVSIIRYTPQGPQVLGVNITGREFTSLIPKPVKDAEIPEGHAVVGGRDA</sequence>
<dbReference type="InterPro" id="IPR029033">
    <property type="entry name" value="His_PPase_superfam"/>
</dbReference>
<dbReference type="GO" id="GO:0016791">
    <property type="term" value="F:phosphatase activity"/>
    <property type="evidence" value="ECO:0007669"/>
    <property type="project" value="TreeGrafter"/>
</dbReference>
<keyword evidence="2" id="KW-1185">Reference proteome</keyword>
<dbReference type="SUPFAM" id="SSF53254">
    <property type="entry name" value="Phosphoglycerate mutase-like"/>
    <property type="match status" value="1"/>
</dbReference>
<dbReference type="GO" id="GO:0005737">
    <property type="term" value="C:cytoplasm"/>
    <property type="evidence" value="ECO:0007669"/>
    <property type="project" value="TreeGrafter"/>
</dbReference>
<name>A0A542ZB64_9ACTN</name>
<accession>A0A542ZB64</accession>
<gene>
    <name evidence="1" type="ORF">FB460_1407</name>
</gene>
<evidence type="ECO:0000313" key="2">
    <source>
        <dbReference type="Proteomes" id="UP000316196"/>
    </source>
</evidence>
<reference evidence="1 2" key="1">
    <citation type="submission" date="2019-06" db="EMBL/GenBank/DDBJ databases">
        <title>Sequencing the genomes of 1000 actinobacteria strains.</title>
        <authorList>
            <person name="Klenk H.-P."/>
        </authorList>
    </citation>
    <scope>NUCLEOTIDE SEQUENCE [LARGE SCALE GENOMIC DNA]</scope>
    <source>
        <strain evidence="1 2">DSM 8251</strain>
    </source>
</reference>
<dbReference type="Proteomes" id="UP000316196">
    <property type="component" value="Unassembled WGS sequence"/>
</dbReference>
<dbReference type="CDD" id="cd07067">
    <property type="entry name" value="HP_PGM_like"/>
    <property type="match status" value="1"/>
</dbReference>
<protein>
    <submittedName>
        <fullName evidence="1">Putative phosphomutase (TIGR03848 family)</fullName>
    </submittedName>
</protein>
<dbReference type="SMART" id="SM00855">
    <property type="entry name" value="PGAM"/>
    <property type="match status" value="1"/>
</dbReference>
<dbReference type="RefSeq" id="WP_142093440.1">
    <property type="nucleotide sequence ID" value="NZ_BAAAMD010000003.1"/>
</dbReference>
<dbReference type="NCBIfam" id="TIGR03848">
    <property type="entry name" value="MSMEG_4193"/>
    <property type="match status" value="1"/>
</dbReference>
<proteinExistence type="predicted"/>
<dbReference type="PANTHER" id="PTHR48100">
    <property type="entry name" value="BROAD-SPECIFICITY PHOSPHATASE YOR283W-RELATED"/>
    <property type="match status" value="1"/>
</dbReference>
<dbReference type="OrthoDB" id="4120859at2"/>
<dbReference type="InterPro" id="IPR050275">
    <property type="entry name" value="PGM_Phosphatase"/>
</dbReference>
<dbReference type="InterPro" id="IPR022492">
    <property type="entry name" value="Phosphomutase_MSMEG4193_put"/>
</dbReference>
<comment type="caution">
    <text evidence="1">The sequence shown here is derived from an EMBL/GenBank/DDBJ whole genome shotgun (WGS) entry which is preliminary data.</text>
</comment>
<dbReference type="Gene3D" id="3.40.50.1240">
    <property type="entry name" value="Phosphoglycerate mutase-like"/>
    <property type="match status" value="1"/>
</dbReference>
<dbReference type="PANTHER" id="PTHR48100:SF2">
    <property type="entry name" value="CONSERVED PROTEIN"/>
    <property type="match status" value="1"/>
</dbReference>
<dbReference type="EMBL" id="VFOR01000002">
    <property type="protein sequence ID" value="TQL57574.1"/>
    <property type="molecule type" value="Genomic_DNA"/>
</dbReference>
<dbReference type="InterPro" id="IPR013078">
    <property type="entry name" value="His_Pase_superF_clade-1"/>
</dbReference>
<organism evidence="1 2">
    <name type="scientific">Propioniferax innocua</name>
    <dbReference type="NCBI Taxonomy" id="1753"/>
    <lineage>
        <taxon>Bacteria</taxon>
        <taxon>Bacillati</taxon>
        <taxon>Actinomycetota</taxon>
        <taxon>Actinomycetes</taxon>
        <taxon>Propionibacteriales</taxon>
        <taxon>Propionibacteriaceae</taxon>
        <taxon>Propioniferax</taxon>
    </lineage>
</organism>
<dbReference type="Pfam" id="PF00300">
    <property type="entry name" value="His_Phos_1"/>
    <property type="match status" value="1"/>
</dbReference>
<dbReference type="AlphaFoldDB" id="A0A542ZB64"/>